<dbReference type="Pfam" id="PF00533">
    <property type="entry name" value="BRCT"/>
    <property type="match status" value="1"/>
</dbReference>
<feature type="binding site" evidence="15">
    <location>
        <position position="399"/>
    </location>
    <ligand>
        <name>Zn(2+)</name>
        <dbReference type="ChEBI" id="CHEBI:29105"/>
    </ligand>
</feature>
<comment type="catalytic activity">
    <reaction evidence="13 15">
        <text>NAD(+) + (deoxyribonucleotide)n-3'-hydroxyl + 5'-phospho-(deoxyribonucleotide)m = (deoxyribonucleotide)n+m + AMP + beta-nicotinamide D-nucleotide.</text>
        <dbReference type="EC" id="6.5.1.2"/>
    </reaction>
</comment>
<dbReference type="SUPFAM" id="SSF52113">
    <property type="entry name" value="BRCT domain"/>
    <property type="match status" value="1"/>
</dbReference>
<keyword evidence="4 15" id="KW-0436">Ligase</keyword>
<dbReference type="EMBL" id="JAKTMA010000025">
    <property type="protein sequence ID" value="MCR0233932.1"/>
    <property type="molecule type" value="Genomic_DNA"/>
</dbReference>
<dbReference type="CDD" id="cd17748">
    <property type="entry name" value="BRCT_DNA_ligase_like"/>
    <property type="match status" value="1"/>
</dbReference>
<dbReference type="Proteomes" id="UP000604383">
    <property type="component" value="Unassembled WGS sequence"/>
</dbReference>
<dbReference type="Proteomes" id="UP001203972">
    <property type="component" value="Unassembled WGS sequence"/>
</dbReference>
<feature type="domain" description="BRCT" evidence="16">
    <location>
        <begin position="582"/>
        <end position="665"/>
    </location>
</feature>
<evidence type="ECO:0000256" key="3">
    <source>
        <dbReference type="ARBA" id="ARBA00013308"/>
    </source>
</evidence>
<dbReference type="Pfam" id="PF03120">
    <property type="entry name" value="OB_DNA_ligase"/>
    <property type="match status" value="1"/>
</dbReference>
<dbReference type="InterPro" id="IPR001679">
    <property type="entry name" value="DNA_ligase"/>
</dbReference>
<proteinExistence type="inferred from homology"/>
<dbReference type="SMART" id="SM00292">
    <property type="entry name" value="BRCT"/>
    <property type="match status" value="1"/>
</dbReference>
<dbReference type="InterPro" id="IPR013839">
    <property type="entry name" value="DNAligase_adenylation"/>
</dbReference>
<dbReference type="EC" id="6.5.1.2" evidence="2 15"/>
<dbReference type="RefSeq" id="WP_009270933.1">
    <property type="nucleotide sequence ID" value="NZ_AP025565.1"/>
</dbReference>
<evidence type="ECO:0000313" key="19">
    <source>
        <dbReference type="EMBL" id="MZH57425.1"/>
    </source>
</evidence>
<comment type="similarity">
    <text evidence="14 15">Belongs to the NAD-dependent DNA ligase family. LigA subfamily.</text>
</comment>
<dbReference type="InterPro" id="IPR010994">
    <property type="entry name" value="RuvA_2-like"/>
</dbReference>
<dbReference type="PIRSF" id="PIRSF001604">
    <property type="entry name" value="LigA"/>
    <property type="match status" value="1"/>
</dbReference>
<dbReference type="Gene3D" id="3.30.470.30">
    <property type="entry name" value="DNA ligase/mRNA capping enzyme"/>
    <property type="match status" value="1"/>
</dbReference>
<evidence type="ECO:0000256" key="5">
    <source>
        <dbReference type="ARBA" id="ARBA00022705"/>
    </source>
</evidence>
<reference evidence="17 20" key="1">
    <citation type="submission" date="2014-08" db="EMBL/GenBank/DDBJ databases">
        <title>Clostridium innocuum, an unnegligible vancomycin-resistant pathogen causing extra-intestinal infections.</title>
        <authorList>
            <person name="Feng Y."/>
            <person name="Chiu C.-H."/>
        </authorList>
    </citation>
    <scope>NUCLEOTIDE SEQUENCE [LARGE SCALE GENOMIC DNA]</scope>
    <source>
        <strain evidence="17 20">AN88</strain>
    </source>
</reference>
<dbReference type="GO" id="GO:0003677">
    <property type="term" value="F:DNA binding"/>
    <property type="evidence" value="ECO:0007669"/>
    <property type="project" value="InterPro"/>
</dbReference>
<dbReference type="GO" id="GO:0003911">
    <property type="term" value="F:DNA ligase (NAD+) activity"/>
    <property type="evidence" value="ECO:0007669"/>
    <property type="project" value="UniProtKB-UniRule"/>
</dbReference>
<evidence type="ECO:0000256" key="11">
    <source>
        <dbReference type="ARBA" id="ARBA00023204"/>
    </source>
</evidence>
<dbReference type="InterPro" id="IPR004149">
    <property type="entry name" value="Znf_DNAligase_C4"/>
</dbReference>
<evidence type="ECO:0000256" key="12">
    <source>
        <dbReference type="ARBA" id="ARBA00023211"/>
    </source>
</evidence>
<dbReference type="PANTHER" id="PTHR23389:SF9">
    <property type="entry name" value="DNA LIGASE"/>
    <property type="match status" value="1"/>
</dbReference>
<feature type="active site" description="N6-AMP-lysine intermediate" evidence="15">
    <location>
        <position position="110"/>
    </location>
</feature>
<comment type="function">
    <text evidence="1 15">DNA ligase that catalyzes the formation of phosphodiester linkages between 5'-phosphoryl and 3'-hydroxyl groups in double-stranded DNA using NAD as a coenzyme and as the energy source for the reaction. It is essential for DNA replication and repair of damaged DNA.</text>
</comment>
<evidence type="ECO:0000313" key="18">
    <source>
        <dbReference type="EMBL" id="MCR0233932.1"/>
    </source>
</evidence>
<dbReference type="FunFam" id="3.30.470.30:FF:000001">
    <property type="entry name" value="DNA ligase"/>
    <property type="match status" value="1"/>
</dbReference>
<dbReference type="InterPro" id="IPR013840">
    <property type="entry name" value="DNAligase_N"/>
</dbReference>
<dbReference type="FunFam" id="2.40.50.140:FF:000012">
    <property type="entry name" value="DNA ligase"/>
    <property type="match status" value="1"/>
</dbReference>
<dbReference type="NCBIfam" id="TIGR00575">
    <property type="entry name" value="dnlj"/>
    <property type="match status" value="1"/>
</dbReference>
<dbReference type="EMBL" id="WWTN01000035">
    <property type="protein sequence ID" value="MZH57425.1"/>
    <property type="molecule type" value="Genomic_DNA"/>
</dbReference>
<feature type="binding site" evidence="15">
    <location>
        <position position="108"/>
    </location>
    <ligand>
        <name>NAD(+)</name>
        <dbReference type="ChEBI" id="CHEBI:57540"/>
    </ligand>
</feature>
<dbReference type="GO" id="GO:0046872">
    <property type="term" value="F:metal ion binding"/>
    <property type="evidence" value="ECO:0007669"/>
    <property type="project" value="UniProtKB-KW"/>
</dbReference>
<feature type="binding site" evidence="15">
    <location>
        <position position="422"/>
    </location>
    <ligand>
        <name>Zn(2+)</name>
        <dbReference type="ChEBI" id="CHEBI:29105"/>
    </ligand>
</feature>
<evidence type="ECO:0000256" key="1">
    <source>
        <dbReference type="ARBA" id="ARBA00004067"/>
    </source>
</evidence>
<feature type="binding site" evidence="15">
    <location>
        <begin position="79"/>
        <end position="80"/>
    </location>
    <ligand>
        <name>NAD(+)</name>
        <dbReference type="ChEBI" id="CHEBI:57540"/>
    </ligand>
</feature>
<dbReference type="FunFam" id="1.10.150.20:FF:000007">
    <property type="entry name" value="DNA ligase"/>
    <property type="match status" value="1"/>
</dbReference>
<dbReference type="FunFam" id="1.10.150.20:FF:000006">
    <property type="entry name" value="DNA ligase"/>
    <property type="match status" value="1"/>
</dbReference>
<organism evidence="17 20">
    <name type="scientific">Clostridium innocuum</name>
    <dbReference type="NCBI Taxonomy" id="1522"/>
    <lineage>
        <taxon>Bacteria</taxon>
        <taxon>Bacillati</taxon>
        <taxon>Bacillota</taxon>
        <taxon>Clostridia</taxon>
        <taxon>Eubacteriales</taxon>
        <taxon>Clostridiaceae</taxon>
        <taxon>Clostridium</taxon>
    </lineage>
</organism>
<protein>
    <recommendedName>
        <fullName evidence="3 15">DNA ligase</fullName>
        <ecNumber evidence="2 15">6.5.1.2</ecNumber>
    </recommendedName>
    <alternativeName>
        <fullName evidence="15">Polydeoxyribonucleotide synthase [NAD(+)]</fullName>
    </alternativeName>
</protein>
<feature type="binding site" evidence="15">
    <location>
        <position position="305"/>
    </location>
    <ligand>
        <name>NAD(+)</name>
        <dbReference type="ChEBI" id="CHEBI:57540"/>
    </ligand>
</feature>
<reference evidence="19" key="2">
    <citation type="journal article" date="2019" name="Nat. Med.">
        <title>A library of human gut bacterial isolates paired with longitudinal multiomics data enables mechanistic microbiome research.</title>
        <authorList>
            <person name="Poyet M."/>
            <person name="Groussin M."/>
            <person name="Gibbons S.M."/>
            <person name="Avila-Pacheco J."/>
            <person name="Jiang X."/>
            <person name="Kearney S.M."/>
            <person name="Perrotta A.R."/>
            <person name="Berdy B."/>
            <person name="Zhao S."/>
            <person name="Lieberman T.D."/>
            <person name="Swanson P.K."/>
            <person name="Smith M."/>
            <person name="Roesemann S."/>
            <person name="Alexander J.E."/>
            <person name="Rich S.A."/>
            <person name="Livny J."/>
            <person name="Vlamakis H."/>
            <person name="Clish C."/>
            <person name="Bullock K."/>
            <person name="Deik A."/>
            <person name="Scott J."/>
            <person name="Pierce K.A."/>
            <person name="Xavier R.J."/>
            <person name="Alm E.J."/>
        </authorList>
    </citation>
    <scope>NUCLEOTIDE SEQUENCE</scope>
    <source>
        <strain evidence="19">BIOML-A12</strain>
    </source>
</reference>
<keyword evidence="10 15" id="KW-0520">NAD</keyword>
<dbReference type="Gene3D" id="1.10.287.610">
    <property type="entry name" value="Helix hairpin bin"/>
    <property type="match status" value="1"/>
</dbReference>
<dbReference type="Proteomes" id="UP000030008">
    <property type="component" value="Unassembled WGS sequence"/>
</dbReference>
<keyword evidence="11 15" id="KW-0234">DNA repair</keyword>
<reference evidence="18" key="3">
    <citation type="journal article" date="2022" name="Clin. Infect. Dis.">
        <title>Association between Clostridium innocuum and antibiotic-associated diarrhea in adults and children: A cross-sectional study and comparative genomics analysis.</title>
        <authorList>
            <person name="Cherny K.E."/>
            <person name="Muscat E.B."/>
            <person name="Balaji A."/>
            <person name="Mukherjee J."/>
            <person name="Ozer E.A."/>
            <person name="Angarone M.P."/>
            <person name="Hauser A.R."/>
            <person name="Sichel J.S."/>
            <person name="Amponsah E."/>
            <person name="Kociolek L.K."/>
        </authorList>
    </citation>
    <scope>NUCLEOTIDE SEQUENCE</scope>
    <source>
        <strain evidence="18">NU1-AC-029v</strain>
    </source>
</reference>
<dbReference type="PANTHER" id="PTHR23389">
    <property type="entry name" value="CHROMOSOME TRANSMISSION FIDELITY FACTOR 18"/>
    <property type="match status" value="1"/>
</dbReference>
<dbReference type="InterPro" id="IPR018239">
    <property type="entry name" value="DNA_ligase_AS"/>
</dbReference>
<evidence type="ECO:0000313" key="20">
    <source>
        <dbReference type="Proteomes" id="UP000030008"/>
    </source>
</evidence>
<dbReference type="Gene3D" id="1.10.150.20">
    <property type="entry name" value="5' to 3' exonuclease, C-terminal subdomain"/>
    <property type="match status" value="2"/>
</dbReference>
<feature type="binding site" evidence="15">
    <location>
        <position position="402"/>
    </location>
    <ligand>
        <name>Zn(2+)</name>
        <dbReference type="ChEBI" id="CHEBI:29105"/>
    </ligand>
</feature>
<comment type="caution">
    <text evidence="17">The sequence shown here is derived from an EMBL/GenBank/DDBJ whole genome shotgun (WGS) entry which is preliminary data.</text>
</comment>
<gene>
    <name evidence="15 17" type="primary">ligA</name>
    <name evidence="17" type="ORF">CIAN88_15135</name>
    <name evidence="19" type="ORF">GT664_17135</name>
    <name evidence="18" type="ORF">MKC95_14255</name>
</gene>
<evidence type="ECO:0000256" key="4">
    <source>
        <dbReference type="ARBA" id="ARBA00022598"/>
    </source>
</evidence>
<comment type="cofactor">
    <cofactor evidence="15">
        <name>Mg(2+)</name>
        <dbReference type="ChEBI" id="CHEBI:18420"/>
    </cofactor>
    <cofactor evidence="15">
        <name>Mn(2+)</name>
        <dbReference type="ChEBI" id="CHEBI:29035"/>
    </cofactor>
</comment>
<dbReference type="InterPro" id="IPR001357">
    <property type="entry name" value="BRCT_dom"/>
</dbReference>
<dbReference type="GO" id="GO:0006260">
    <property type="term" value="P:DNA replication"/>
    <property type="evidence" value="ECO:0007669"/>
    <property type="project" value="UniProtKB-KW"/>
</dbReference>
<dbReference type="Gene3D" id="2.40.50.140">
    <property type="entry name" value="Nucleic acid-binding proteins"/>
    <property type="match status" value="1"/>
</dbReference>
<dbReference type="SMART" id="SM00278">
    <property type="entry name" value="HhH1"/>
    <property type="match status" value="2"/>
</dbReference>
<name>A0A099I486_CLOIN</name>
<dbReference type="InterPro" id="IPR012340">
    <property type="entry name" value="NA-bd_OB-fold"/>
</dbReference>
<feature type="binding site" evidence="15">
    <location>
        <position position="417"/>
    </location>
    <ligand>
        <name>Zn(2+)</name>
        <dbReference type="ChEBI" id="CHEBI:29105"/>
    </ligand>
</feature>
<feature type="binding site" evidence="15">
    <location>
        <position position="281"/>
    </location>
    <ligand>
        <name>NAD(+)</name>
        <dbReference type="ChEBI" id="CHEBI:57540"/>
    </ligand>
</feature>
<dbReference type="InterPro" id="IPR041663">
    <property type="entry name" value="DisA/LigA_HHH"/>
</dbReference>
<dbReference type="InterPro" id="IPR003583">
    <property type="entry name" value="Hlx-hairpin-Hlx_DNA-bd_motif"/>
</dbReference>
<dbReference type="Gene3D" id="3.40.50.10190">
    <property type="entry name" value="BRCT domain"/>
    <property type="match status" value="1"/>
</dbReference>
<evidence type="ECO:0000256" key="13">
    <source>
        <dbReference type="ARBA" id="ARBA00034005"/>
    </source>
</evidence>
<dbReference type="PROSITE" id="PS50172">
    <property type="entry name" value="BRCT"/>
    <property type="match status" value="1"/>
</dbReference>
<evidence type="ECO:0000256" key="10">
    <source>
        <dbReference type="ARBA" id="ARBA00023027"/>
    </source>
</evidence>
<dbReference type="SUPFAM" id="SSF50249">
    <property type="entry name" value="Nucleic acid-binding proteins"/>
    <property type="match status" value="1"/>
</dbReference>
<dbReference type="Pfam" id="PF12826">
    <property type="entry name" value="HHH_2"/>
    <property type="match status" value="1"/>
</dbReference>
<dbReference type="Pfam" id="PF03119">
    <property type="entry name" value="DNA_ligase_ZBD"/>
    <property type="match status" value="1"/>
</dbReference>
<dbReference type="InterPro" id="IPR004150">
    <property type="entry name" value="NAD_DNA_ligase_OB"/>
</dbReference>
<feature type="binding site" evidence="15">
    <location>
        <position position="131"/>
    </location>
    <ligand>
        <name>NAD(+)</name>
        <dbReference type="ChEBI" id="CHEBI:57540"/>
    </ligand>
</feature>
<evidence type="ECO:0000256" key="9">
    <source>
        <dbReference type="ARBA" id="ARBA00022842"/>
    </source>
</evidence>
<dbReference type="SUPFAM" id="SSF47781">
    <property type="entry name" value="RuvA domain 2-like"/>
    <property type="match status" value="1"/>
</dbReference>
<evidence type="ECO:0000256" key="15">
    <source>
        <dbReference type="HAMAP-Rule" id="MF_01588"/>
    </source>
</evidence>
<dbReference type="HAMAP" id="MF_01588">
    <property type="entry name" value="DNA_ligase_A"/>
    <property type="match status" value="1"/>
</dbReference>
<dbReference type="InterPro" id="IPR036420">
    <property type="entry name" value="BRCT_dom_sf"/>
</dbReference>
<accession>A0A099I486</accession>
<dbReference type="CDD" id="cd00114">
    <property type="entry name" value="LIGANc"/>
    <property type="match status" value="1"/>
</dbReference>
<dbReference type="Pfam" id="PF01653">
    <property type="entry name" value="DNA_ligase_aden"/>
    <property type="match status" value="1"/>
</dbReference>
<dbReference type="SUPFAM" id="SSF56091">
    <property type="entry name" value="DNA ligase/mRNA capping enzyme, catalytic domain"/>
    <property type="match status" value="1"/>
</dbReference>
<dbReference type="Gene3D" id="6.20.10.30">
    <property type="match status" value="1"/>
</dbReference>
<evidence type="ECO:0000313" key="17">
    <source>
        <dbReference type="EMBL" id="KGJ52376.1"/>
    </source>
</evidence>
<dbReference type="GO" id="GO:0005829">
    <property type="term" value="C:cytosol"/>
    <property type="evidence" value="ECO:0007669"/>
    <property type="project" value="TreeGrafter"/>
</dbReference>
<dbReference type="AlphaFoldDB" id="A0A099I486"/>
<keyword evidence="8 15" id="KW-0862">Zinc</keyword>
<dbReference type="GO" id="GO:0006281">
    <property type="term" value="P:DNA repair"/>
    <property type="evidence" value="ECO:0007669"/>
    <property type="project" value="UniProtKB-KW"/>
</dbReference>
<evidence type="ECO:0000256" key="2">
    <source>
        <dbReference type="ARBA" id="ARBA00012722"/>
    </source>
</evidence>
<keyword evidence="7 15" id="KW-0227">DNA damage</keyword>
<evidence type="ECO:0000259" key="16">
    <source>
        <dbReference type="PROSITE" id="PS50172"/>
    </source>
</evidence>
<keyword evidence="6 15" id="KW-0479">Metal-binding</keyword>
<dbReference type="EMBL" id="JQIF01000069">
    <property type="protein sequence ID" value="KGJ52376.1"/>
    <property type="molecule type" value="Genomic_DNA"/>
</dbReference>
<keyword evidence="5 15" id="KW-0235">DNA replication</keyword>
<feature type="binding site" evidence="15">
    <location>
        <begin position="30"/>
        <end position="34"/>
    </location>
    <ligand>
        <name>NAD(+)</name>
        <dbReference type="ChEBI" id="CHEBI:57540"/>
    </ligand>
</feature>
<evidence type="ECO:0000256" key="8">
    <source>
        <dbReference type="ARBA" id="ARBA00022833"/>
    </source>
</evidence>
<evidence type="ECO:0000256" key="6">
    <source>
        <dbReference type="ARBA" id="ARBA00022723"/>
    </source>
</evidence>
<feature type="binding site" evidence="15">
    <location>
        <position position="165"/>
    </location>
    <ligand>
        <name>NAD(+)</name>
        <dbReference type="ChEBI" id="CHEBI:57540"/>
    </ligand>
</feature>
<sequence>MSQQRILELRSILDRLAYEYYVLDQPSKSDQEYDRYYQELVALEDEFPQYRDPNSITQRVGGVVLDAFTKVEHKRTMLSLGNAFNLEDLHAFDERVREVVPNARYVVELKIDGLAMSLIYRDGRFVQALTRGDGVVGEDVTHNVKTIPSIPMHIPLQGEVEVRGEVYMPNASFQMLNEEREKNGEELFANPRNAAAGSIRQLDSSVAAKRKLDAFWYYFVNAQEYDIHSHEEALQKMSEMHLRVNPLRKVCERIDEVWQFIEEITEQRNDLPYAIDGMVIKVDDLDAQNRLGSTVKVPRWAIAYKFPAEEVITKLLDIVVTVGRTGRITPNAVLEPVRVAGTTVSAAQLHNEDMIKEKDIRIHDDVVVRKAGDIIPEVVRPLLERRNDTQAVYHFPTHCPICGSELVRFPEEAAHYCINQDCPARVVESMIHFASRDAMDIDTLGDKKVEFFHKQGFLNTIEDIYCLKEHRQELIDLEGFKEKSVDKLLDAIEDSKQNPLEDLIYGLGIRQVGKKAAKVLAKHFLSMDALMAANEEELVAIKDIGQITAESITAFFHEPKNMELIAHLKGYGLRMDTEAEQIQESSFSGKTIVLTGTLTQMTRNDAKALLESLGANVSGSVSKKTDLVIYGEAAGSKLTKANSLGVMTMDEDTFMKEVNGNEQET</sequence>
<dbReference type="PROSITE" id="PS01055">
    <property type="entry name" value="DNA_LIGASE_N1"/>
    <property type="match status" value="1"/>
</dbReference>
<evidence type="ECO:0000256" key="14">
    <source>
        <dbReference type="ARBA" id="ARBA00060881"/>
    </source>
</evidence>
<dbReference type="SMART" id="SM00532">
    <property type="entry name" value="LIGANc"/>
    <property type="match status" value="1"/>
</dbReference>
<dbReference type="NCBIfam" id="NF005932">
    <property type="entry name" value="PRK07956.1"/>
    <property type="match status" value="1"/>
</dbReference>
<evidence type="ECO:0000256" key="7">
    <source>
        <dbReference type="ARBA" id="ARBA00022763"/>
    </source>
</evidence>
<keyword evidence="9 15" id="KW-0460">Magnesium</keyword>
<keyword evidence="12 15" id="KW-0464">Manganese</keyword>